<organism evidence="1 3">
    <name type="scientific">Durusdinium trenchii</name>
    <dbReference type="NCBI Taxonomy" id="1381693"/>
    <lineage>
        <taxon>Eukaryota</taxon>
        <taxon>Sar</taxon>
        <taxon>Alveolata</taxon>
        <taxon>Dinophyceae</taxon>
        <taxon>Suessiales</taxon>
        <taxon>Symbiodiniaceae</taxon>
        <taxon>Durusdinium</taxon>
    </lineage>
</organism>
<gene>
    <name evidence="1" type="ORF">SCF082_LOCUS8962</name>
    <name evidence="2" type="ORF">SCF082_LOCUS8999</name>
</gene>
<proteinExistence type="predicted"/>
<evidence type="ECO:0000313" key="1">
    <source>
        <dbReference type="EMBL" id="CAK9006279.1"/>
    </source>
</evidence>
<evidence type="ECO:0000313" key="3">
    <source>
        <dbReference type="Proteomes" id="UP001642464"/>
    </source>
</evidence>
<dbReference type="EMBL" id="CAXAMM010005158">
    <property type="protein sequence ID" value="CAK9006279.1"/>
    <property type="molecule type" value="Genomic_DNA"/>
</dbReference>
<comment type="caution">
    <text evidence="1">The sequence shown here is derived from an EMBL/GenBank/DDBJ whole genome shotgun (WGS) entry which is preliminary data.</text>
</comment>
<reference evidence="1 3" key="1">
    <citation type="submission" date="2024-02" db="EMBL/GenBank/DDBJ databases">
        <authorList>
            <person name="Chen Y."/>
            <person name="Shah S."/>
            <person name="Dougan E. K."/>
            <person name="Thang M."/>
            <person name="Chan C."/>
        </authorList>
    </citation>
    <scope>NUCLEOTIDE SEQUENCE [LARGE SCALE GENOMIC DNA]</scope>
</reference>
<sequence>MRAQRPGWMLLCKWAQALHTPPQLHLEDPASRLPWLHQPMRFREKQVVIRGTVSRLPVESIFAMDPVLKHLAQEKRFAKMQLWQWLKKFLVLMDVCICDLQMAEDGRSMTRPCSRMIPP</sequence>
<accession>A0ABP0IW45</accession>
<dbReference type="EMBL" id="CAXAMM010005191">
    <property type="protein sequence ID" value="CAK9006382.1"/>
    <property type="molecule type" value="Genomic_DNA"/>
</dbReference>
<name>A0ABP0IW45_9DINO</name>
<keyword evidence="3" id="KW-1185">Reference proteome</keyword>
<evidence type="ECO:0000313" key="2">
    <source>
        <dbReference type="EMBL" id="CAK9006382.1"/>
    </source>
</evidence>
<protein>
    <submittedName>
        <fullName evidence="1">Uncharacterized protein</fullName>
    </submittedName>
</protein>
<dbReference type="Proteomes" id="UP001642464">
    <property type="component" value="Unassembled WGS sequence"/>
</dbReference>